<dbReference type="GO" id="GO:0022857">
    <property type="term" value="F:transmembrane transporter activity"/>
    <property type="evidence" value="ECO:0007669"/>
    <property type="project" value="InterPro"/>
</dbReference>
<protein>
    <submittedName>
        <fullName evidence="8">Major facilitator superfamily transporter</fullName>
    </submittedName>
</protein>
<feature type="transmembrane region" description="Helical" evidence="6">
    <location>
        <begin position="193"/>
        <end position="211"/>
    </location>
</feature>
<evidence type="ECO:0000259" key="7">
    <source>
        <dbReference type="PROSITE" id="PS50850"/>
    </source>
</evidence>
<gene>
    <name evidence="8" type="ORF">B0H67DRAFT_669644</name>
</gene>
<evidence type="ECO:0000313" key="8">
    <source>
        <dbReference type="EMBL" id="KAK0711964.1"/>
    </source>
</evidence>
<evidence type="ECO:0000256" key="2">
    <source>
        <dbReference type="ARBA" id="ARBA00022448"/>
    </source>
</evidence>
<name>A0AA40DQ36_9PEZI</name>
<feature type="transmembrane region" description="Helical" evidence="6">
    <location>
        <begin position="103"/>
        <end position="121"/>
    </location>
</feature>
<dbReference type="Gene3D" id="1.20.1720.10">
    <property type="entry name" value="Multidrug resistance protein D"/>
    <property type="match status" value="1"/>
</dbReference>
<comment type="subcellular location">
    <subcellularLocation>
        <location evidence="1">Membrane</location>
        <topology evidence="1">Multi-pass membrane protein</topology>
    </subcellularLocation>
</comment>
<evidence type="ECO:0000256" key="5">
    <source>
        <dbReference type="ARBA" id="ARBA00023136"/>
    </source>
</evidence>
<dbReference type="PROSITE" id="PS50850">
    <property type="entry name" value="MFS"/>
    <property type="match status" value="1"/>
</dbReference>
<comment type="caution">
    <text evidence="8">The sequence shown here is derived from an EMBL/GenBank/DDBJ whole genome shotgun (WGS) entry which is preliminary data.</text>
</comment>
<dbReference type="PANTHER" id="PTHR23502:SF151">
    <property type="entry name" value="MAJOR FACILITATOR SUPERFAMILY (MFS) PROFILE DOMAIN-CONTAINING PROTEIN"/>
    <property type="match status" value="1"/>
</dbReference>
<feature type="domain" description="Major facilitator superfamily (MFS) profile" evidence="7">
    <location>
        <begin position="35"/>
        <end position="463"/>
    </location>
</feature>
<evidence type="ECO:0000313" key="9">
    <source>
        <dbReference type="Proteomes" id="UP001172102"/>
    </source>
</evidence>
<dbReference type="Proteomes" id="UP001172102">
    <property type="component" value="Unassembled WGS sequence"/>
</dbReference>
<keyword evidence="4 6" id="KW-1133">Transmembrane helix</keyword>
<keyword evidence="9" id="KW-1185">Reference proteome</keyword>
<dbReference type="GO" id="GO:0005886">
    <property type="term" value="C:plasma membrane"/>
    <property type="evidence" value="ECO:0007669"/>
    <property type="project" value="TreeGrafter"/>
</dbReference>
<keyword evidence="2" id="KW-0813">Transport</keyword>
<dbReference type="FunFam" id="1.20.1250.20:FF:000172">
    <property type="entry name" value="MFS multidrug resistance transporter"/>
    <property type="match status" value="1"/>
</dbReference>
<feature type="transmembrane region" description="Helical" evidence="6">
    <location>
        <begin position="36"/>
        <end position="59"/>
    </location>
</feature>
<feature type="transmembrane region" description="Helical" evidence="6">
    <location>
        <begin position="127"/>
        <end position="150"/>
    </location>
</feature>
<dbReference type="AlphaFoldDB" id="A0AA40DQ36"/>
<accession>A0AA40DQ36</accession>
<evidence type="ECO:0000256" key="6">
    <source>
        <dbReference type="SAM" id="Phobius"/>
    </source>
</evidence>
<keyword evidence="5 6" id="KW-0472">Membrane</keyword>
<feature type="transmembrane region" description="Helical" evidence="6">
    <location>
        <begin position="379"/>
        <end position="402"/>
    </location>
</feature>
<feature type="transmembrane region" description="Helical" evidence="6">
    <location>
        <begin position="289"/>
        <end position="313"/>
    </location>
</feature>
<dbReference type="InterPro" id="IPR011701">
    <property type="entry name" value="MFS"/>
</dbReference>
<dbReference type="Pfam" id="PF07690">
    <property type="entry name" value="MFS_1"/>
    <property type="match status" value="1"/>
</dbReference>
<dbReference type="InterPro" id="IPR020846">
    <property type="entry name" value="MFS_dom"/>
</dbReference>
<feature type="transmembrane region" description="Helical" evidence="6">
    <location>
        <begin position="162"/>
        <end position="181"/>
    </location>
</feature>
<keyword evidence="3 6" id="KW-0812">Transmembrane</keyword>
<feature type="transmembrane region" description="Helical" evidence="6">
    <location>
        <begin position="348"/>
        <end position="367"/>
    </location>
</feature>
<feature type="transmembrane region" description="Helical" evidence="6">
    <location>
        <begin position="414"/>
        <end position="432"/>
    </location>
</feature>
<dbReference type="InterPro" id="IPR036259">
    <property type="entry name" value="MFS_trans_sf"/>
</dbReference>
<feature type="transmembrane region" description="Helical" evidence="6">
    <location>
        <begin position="438"/>
        <end position="459"/>
    </location>
</feature>
<proteinExistence type="predicted"/>
<dbReference type="PANTHER" id="PTHR23502">
    <property type="entry name" value="MAJOR FACILITATOR SUPERFAMILY"/>
    <property type="match status" value="1"/>
</dbReference>
<feature type="transmembrane region" description="Helical" evidence="6">
    <location>
        <begin position="71"/>
        <end position="91"/>
    </location>
</feature>
<feature type="transmembrane region" description="Helical" evidence="6">
    <location>
        <begin position="249"/>
        <end position="269"/>
    </location>
</feature>
<organism evidence="8 9">
    <name type="scientific">Lasiosphaeris hirsuta</name>
    <dbReference type="NCBI Taxonomy" id="260670"/>
    <lineage>
        <taxon>Eukaryota</taxon>
        <taxon>Fungi</taxon>
        <taxon>Dikarya</taxon>
        <taxon>Ascomycota</taxon>
        <taxon>Pezizomycotina</taxon>
        <taxon>Sordariomycetes</taxon>
        <taxon>Sordariomycetidae</taxon>
        <taxon>Sordariales</taxon>
        <taxon>Lasiosphaeriaceae</taxon>
        <taxon>Lasiosphaeris</taxon>
    </lineage>
</organism>
<evidence type="ECO:0000256" key="1">
    <source>
        <dbReference type="ARBA" id="ARBA00004141"/>
    </source>
</evidence>
<evidence type="ECO:0000256" key="3">
    <source>
        <dbReference type="ARBA" id="ARBA00022692"/>
    </source>
</evidence>
<evidence type="ECO:0000256" key="4">
    <source>
        <dbReference type="ARBA" id="ARBA00022989"/>
    </source>
</evidence>
<sequence length="478" mass="51648">MTQHSQTIATDAVEKPPLQVVSSTPYTTWNSRDRSLLVCLLGYLVLASSLTANIYFPLIDLLAEQYGVSTQSINLTITLFFVFQGIAPSFWSPLSDSFGRRPVYLITFTIYAGASLGLSIVSNSYPALLLLRAMQSIGGSAVLSLAYAVVADVTVHSERGRFLAPMLTATNIGPCIGPTIGGGTVLASGDPRWCFRALLIFGASATLLIAWTQPETARAVVGNGAVPAKGLWRTWWTLIMPNPLPSLRIVFYPDTFLTLWLAGAPYALWFCVQTSTTPIFSRSYSFNPLEVGCCFLAGGIGIIAGGFITGRLLDRNYKHVAKEAGFAIDRVRGDDITRFPIEHARSRGSITIIAVSMCVVVGYGWAVERRVHAAVPLAFQAYMGCKCTVLLQTYSALVVDVFPDMPGAAAAANNIARCLLAAAAVAVLQPLVGAMGYGWVFTLLGLFDATSCILAVLVLRRWGREWRDRRGERTRGPA</sequence>
<dbReference type="SUPFAM" id="SSF103473">
    <property type="entry name" value="MFS general substrate transporter"/>
    <property type="match status" value="1"/>
</dbReference>
<reference evidence="8" key="1">
    <citation type="submission" date="2023-06" db="EMBL/GenBank/DDBJ databases">
        <title>Genome-scale phylogeny and comparative genomics of the fungal order Sordariales.</title>
        <authorList>
            <consortium name="Lawrence Berkeley National Laboratory"/>
            <person name="Hensen N."/>
            <person name="Bonometti L."/>
            <person name="Westerberg I."/>
            <person name="Brannstrom I.O."/>
            <person name="Guillou S."/>
            <person name="Cros-Aarteil S."/>
            <person name="Calhoun S."/>
            <person name="Haridas S."/>
            <person name="Kuo A."/>
            <person name="Mondo S."/>
            <person name="Pangilinan J."/>
            <person name="Riley R."/>
            <person name="Labutti K."/>
            <person name="Andreopoulos B."/>
            <person name="Lipzen A."/>
            <person name="Chen C."/>
            <person name="Yanf M."/>
            <person name="Daum C."/>
            <person name="Ng V."/>
            <person name="Clum A."/>
            <person name="Steindorff A."/>
            <person name="Ohm R."/>
            <person name="Martin F."/>
            <person name="Silar P."/>
            <person name="Natvig D."/>
            <person name="Lalanne C."/>
            <person name="Gautier V."/>
            <person name="Ament-Velasquez S.L."/>
            <person name="Kruys A."/>
            <person name="Hutchinson M.I."/>
            <person name="Powell A.J."/>
            <person name="Barry K."/>
            <person name="Miller A.N."/>
            <person name="Grigoriev I.V."/>
            <person name="Debuchy R."/>
            <person name="Gladieux P."/>
            <person name="Thoren M.H."/>
            <person name="Johannesson H."/>
        </authorList>
    </citation>
    <scope>NUCLEOTIDE SEQUENCE</scope>
    <source>
        <strain evidence="8">SMH4607-1</strain>
    </source>
</reference>
<dbReference type="EMBL" id="JAUKUA010000005">
    <property type="protein sequence ID" value="KAK0711964.1"/>
    <property type="molecule type" value="Genomic_DNA"/>
</dbReference>